<keyword evidence="1" id="KW-0472">Membrane</keyword>
<evidence type="ECO:0000256" key="1">
    <source>
        <dbReference type="SAM" id="Phobius"/>
    </source>
</evidence>
<gene>
    <name evidence="2" type="ORF">GCM10010449_64530</name>
</gene>
<comment type="caution">
    <text evidence="2">The sequence shown here is derived from an EMBL/GenBank/DDBJ whole genome shotgun (WGS) entry which is preliminary data.</text>
</comment>
<reference evidence="3" key="1">
    <citation type="journal article" date="2019" name="Int. J. Syst. Evol. Microbiol.">
        <title>The Global Catalogue of Microorganisms (GCM) 10K type strain sequencing project: providing services to taxonomists for standard genome sequencing and annotation.</title>
        <authorList>
            <consortium name="The Broad Institute Genomics Platform"/>
            <consortium name="The Broad Institute Genome Sequencing Center for Infectious Disease"/>
            <person name="Wu L."/>
            <person name="Ma J."/>
        </authorList>
    </citation>
    <scope>NUCLEOTIDE SEQUENCE [LARGE SCALE GENOMIC DNA]</scope>
    <source>
        <strain evidence="3">JCM 9092</strain>
    </source>
</reference>
<dbReference type="Proteomes" id="UP001501637">
    <property type="component" value="Unassembled WGS sequence"/>
</dbReference>
<keyword evidence="1" id="KW-0812">Transmembrane</keyword>
<keyword evidence="3" id="KW-1185">Reference proteome</keyword>
<keyword evidence="1" id="KW-1133">Transmembrane helix</keyword>
<dbReference type="EMBL" id="BAAAUG010000141">
    <property type="protein sequence ID" value="GAA3135000.1"/>
    <property type="molecule type" value="Genomic_DNA"/>
</dbReference>
<proteinExistence type="predicted"/>
<dbReference type="Pfam" id="PF19832">
    <property type="entry name" value="DUF6313"/>
    <property type="match status" value="1"/>
</dbReference>
<sequence length="82" mass="8688">MGWTAAYEVLLGITSPAAADPQWAAWLLSVAGWAAMPALIGGAAGYVISAQIQSHQNRDIDEVVAQLINRSRSSSDEEEDGM</sequence>
<evidence type="ECO:0000313" key="2">
    <source>
        <dbReference type="EMBL" id="GAA3135000.1"/>
    </source>
</evidence>
<accession>A0ABP6N346</accession>
<feature type="transmembrane region" description="Helical" evidence="1">
    <location>
        <begin position="23"/>
        <end position="48"/>
    </location>
</feature>
<name>A0ABP6N346_9ACTN</name>
<organism evidence="2 3">
    <name type="scientific">Streptomyces rectiviolaceus</name>
    <dbReference type="NCBI Taxonomy" id="332591"/>
    <lineage>
        <taxon>Bacteria</taxon>
        <taxon>Bacillati</taxon>
        <taxon>Actinomycetota</taxon>
        <taxon>Actinomycetes</taxon>
        <taxon>Kitasatosporales</taxon>
        <taxon>Streptomycetaceae</taxon>
        <taxon>Streptomyces</taxon>
    </lineage>
</organism>
<protein>
    <submittedName>
        <fullName evidence="2">Uncharacterized protein</fullName>
    </submittedName>
</protein>
<dbReference type="InterPro" id="IPR046280">
    <property type="entry name" value="DUF6313"/>
</dbReference>
<evidence type="ECO:0000313" key="3">
    <source>
        <dbReference type="Proteomes" id="UP001501637"/>
    </source>
</evidence>